<evidence type="ECO:0000256" key="2">
    <source>
        <dbReference type="ARBA" id="ARBA00022690"/>
    </source>
</evidence>
<evidence type="ECO:0000256" key="3">
    <source>
        <dbReference type="ARBA" id="ARBA00022900"/>
    </source>
</evidence>
<dbReference type="EMBL" id="LR746267">
    <property type="protein sequence ID" value="CAA7395243.1"/>
    <property type="molecule type" value="Genomic_DNA"/>
</dbReference>
<dbReference type="SUPFAM" id="SSF54654">
    <property type="entry name" value="CI-2 family of serine protease inhibitors"/>
    <property type="match status" value="1"/>
</dbReference>
<dbReference type="Gene3D" id="3.30.10.10">
    <property type="entry name" value="Trypsin Inhibitor V, subunit A"/>
    <property type="match status" value="1"/>
</dbReference>
<dbReference type="InterPro" id="IPR036354">
    <property type="entry name" value="Prot_inh_pot1_sf"/>
</dbReference>
<keyword evidence="2" id="KW-0646">Protease inhibitor</keyword>
<name>A0A7I8IM56_SPIIN</name>
<protein>
    <submittedName>
        <fullName evidence="4">Uncharacterized protein</fullName>
    </submittedName>
</protein>
<keyword evidence="6" id="KW-1185">Reference proteome</keyword>
<evidence type="ECO:0000313" key="4">
    <source>
        <dbReference type="EMBL" id="CAA2619231.1"/>
    </source>
</evidence>
<proteinExistence type="inferred from homology"/>
<accession>A0A7I8IM56</accession>
<evidence type="ECO:0000313" key="6">
    <source>
        <dbReference type="Proteomes" id="UP000663760"/>
    </source>
</evidence>
<dbReference type="InterPro" id="IPR000864">
    <property type="entry name" value="Prot_inh_pot1"/>
</dbReference>
<organism evidence="4">
    <name type="scientific">Spirodela intermedia</name>
    <name type="common">Intermediate duckweed</name>
    <dbReference type="NCBI Taxonomy" id="51605"/>
    <lineage>
        <taxon>Eukaryota</taxon>
        <taxon>Viridiplantae</taxon>
        <taxon>Streptophyta</taxon>
        <taxon>Embryophyta</taxon>
        <taxon>Tracheophyta</taxon>
        <taxon>Spermatophyta</taxon>
        <taxon>Magnoliopsida</taxon>
        <taxon>Liliopsida</taxon>
        <taxon>Araceae</taxon>
        <taxon>Lemnoideae</taxon>
        <taxon>Spirodela</taxon>
    </lineage>
</organism>
<dbReference type="PANTHER" id="PTHR33091:SF73">
    <property type="entry name" value="INHIBITOR OF TRYPSIN AND HAGEMAN FACTOR-LIKE"/>
    <property type="match status" value="1"/>
</dbReference>
<dbReference type="AlphaFoldDB" id="A0A7I8IM56"/>
<dbReference type="OrthoDB" id="650376at2759"/>
<sequence>MRRYELLLFTIVPNFFFLYRQSRFLNALWKSSWPELVGYLADDAAAIIEDQNPLVNVIIVREGTPVTKDYRCNRVRLWVNEHDRIVRVPRIG</sequence>
<evidence type="ECO:0000313" key="5">
    <source>
        <dbReference type="EMBL" id="CAA7395243.1"/>
    </source>
</evidence>
<reference evidence="4" key="1">
    <citation type="submission" date="2019-12" db="EMBL/GenBank/DDBJ databases">
        <authorList>
            <person name="Scholz U."/>
            <person name="Mascher M."/>
            <person name="Fiebig A."/>
        </authorList>
    </citation>
    <scope>NUCLEOTIDE SEQUENCE</scope>
</reference>
<evidence type="ECO:0000256" key="1">
    <source>
        <dbReference type="ARBA" id="ARBA00008210"/>
    </source>
</evidence>
<gene>
    <name evidence="4" type="ORF">SI7747_04005398</name>
    <name evidence="5" type="ORF">SI8410_04005904</name>
</gene>
<dbReference type="GO" id="GO:0009611">
    <property type="term" value="P:response to wounding"/>
    <property type="evidence" value="ECO:0007669"/>
    <property type="project" value="InterPro"/>
</dbReference>
<dbReference type="EMBL" id="LR743591">
    <property type="protein sequence ID" value="CAA2619231.1"/>
    <property type="molecule type" value="Genomic_DNA"/>
</dbReference>
<keyword evidence="3" id="KW-0722">Serine protease inhibitor</keyword>
<dbReference type="GO" id="GO:0004867">
    <property type="term" value="F:serine-type endopeptidase inhibitor activity"/>
    <property type="evidence" value="ECO:0007669"/>
    <property type="project" value="UniProtKB-KW"/>
</dbReference>
<dbReference type="Pfam" id="PF00280">
    <property type="entry name" value="potato_inhibit"/>
    <property type="match status" value="1"/>
</dbReference>
<dbReference type="PRINTS" id="PR00292">
    <property type="entry name" value="POTATOINHBTR"/>
</dbReference>
<dbReference type="Proteomes" id="UP000663760">
    <property type="component" value="Chromosome 4"/>
</dbReference>
<dbReference type="PROSITE" id="PS00285">
    <property type="entry name" value="POTATO_INHIBITOR"/>
    <property type="match status" value="1"/>
</dbReference>
<dbReference type="PANTHER" id="PTHR33091">
    <property type="entry name" value="PROTEIN, PUTATIVE, EXPRESSED-RELATED"/>
    <property type="match status" value="1"/>
</dbReference>
<comment type="similarity">
    <text evidence="1">Belongs to the protease inhibitor I13 (potato type I serine protease inhibitor) family.</text>
</comment>